<dbReference type="PANTHER" id="PTHR47529:SF1">
    <property type="entry name" value="PERIPLASMIC CHAPERONE PPID"/>
    <property type="match status" value="1"/>
</dbReference>
<dbReference type="InterPro" id="IPR000297">
    <property type="entry name" value="PPIase_PpiC"/>
</dbReference>
<dbReference type="SUPFAM" id="SSF54534">
    <property type="entry name" value="FKBP-like"/>
    <property type="match status" value="1"/>
</dbReference>
<evidence type="ECO:0000256" key="6">
    <source>
        <dbReference type="ARBA" id="ARBA00023186"/>
    </source>
</evidence>
<evidence type="ECO:0000256" key="3">
    <source>
        <dbReference type="ARBA" id="ARBA00022692"/>
    </source>
</evidence>
<dbReference type="Pfam" id="PF13624">
    <property type="entry name" value="SurA_N_3"/>
    <property type="match status" value="1"/>
</dbReference>
<dbReference type="Gene3D" id="1.10.4030.10">
    <property type="entry name" value="Porin chaperone SurA, peptide-binding domain"/>
    <property type="match status" value="1"/>
</dbReference>
<dbReference type="InterPro" id="IPR052029">
    <property type="entry name" value="PpiD_chaperone"/>
</dbReference>
<protein>
    <submittedName>
        <fullName evidence="10">Peptidyl-prolyl cis-trans isomerase</fullName>
    </submittedName>
</protein>
<keyword evidence="11" id="KW-1185">Reference proteome</keyword>
<comment type="subcellular location">
    <subcellularLocation>
        <location evidence="1">Cell membrane</location>
        <topology evidence="1">Single-pass type II membrane protein</topology>
    </subcellularLocation>
</comment>
<keyword evidence="2" id="KW-1003">Cell membrane</keyword>
<dbReference type="Pfam" id="PF13145">
    <property type="entry name" value="Rotamase_2"/>
    <property type="match status" value="2"/>
</dbReference>
<name>A0ABQ3ILD4_9RHOB</name>
<dbReference type="PANTHER" id="PTHR47529">
    <property type="entry name" value="PEPTIDYL-PROLYL CIS-TRANS ISOMERASE D"/>
    <property type="match status" value="1"/>
</dbReference>
<feature type="transmembrane region" description="Helical" evidence="8">
    <location>
        <begin position="12"/>
        <end position="30"/>
    </location>
</feature>
<accession>A0ABQ3ILD4</accession>
<proteinExistence type="inferred from homology"/>
<feature type="domain" description="PpiC" evidence="9">
    <location>
        <begin position="476"/>
        <end position="567"/>
    </location>
</feature>
<evidence type="ECO:0000256" key="7">
    <source>
        <dbReference type="ARBA" id="ARBA00038408"/>
    </source>
</evidence>
<evidence type="ECO:0000256" key="4">
    <source>
        <dbReference type="ARBA" id="ARBA00022989"/>
    </source>
</evidence>
<keyword evidence="3 8" id="KW-0812">Transmembrane</keyword>
<sequence>MATGKASRTFGWILMGLVMVGLVGFGSTNFGGSVRSIATVGDTEVDANRYLRELQSEMNAFQAETGQRLTMEMAKGFGLDQQVLARVIATAALEDETARMGISVGDAQLRDRIVDIPAFKGVDGKFDREGYTFALEQSGLTASEFEQSLRDEVSRQILQAAVVNGVATQPAYVDTLYAYAREARDFTWAALPMDQLETEVPAPTDDALTAYYEAHPQDFTLPETKVITYAWMNPEDVIPTIEVEEAQIRALYDERASEYLVPERRMVERLVFNSNDEAEAAMDALATGNQTFEGLVTGRNLQLSDVDLGDVSQDELGAAGEAVFALTEPGDVTGPQDSDLGPAIYRMNAILEARETSFEEAREELHGELAADAARRLIGDMVAELDDQMAGGATIEEIAKSHNMRLDTLRWTAGNSDGIAAYDAFREAAQAVTTDDFPEITLLEDGGVFAMRLDELQAPRLQDQTEVADAVRAGWEAEKRLELLAEQARALIPELEGEATLSSLGLTEVVEEDLTREAFVEGTPPGFMAAVFDMAPGDWQVLEAEDRVILVRLDAIQPADQDSDEARELKASFAAGTAQEIALDIENAFARAVQARAGIELNRAVINAVNAQFQ</sequence>
<gene>
    <name evidence="10" type="primary">ybaU</name>
    <name evidence="10" type="ORF">GCM10016455_02260</name>
</gene>
<comment type="similarity">
    <text evidence="7">Belongs to the PpiD chaperone family.</text>
</comment>
<feature type="domain" description="PpiC" evidence="9">
    <location>
        <begin position="243"/>
        <end position="363"/>
    </location>
</feature>
<dbReference type="EMBL" id="BNCH01000001">
    <property type="protein sequence ID" value="GHE86271.1"/>
    <property type="molecule type" value="Genomic_DNA"/>
</dbReference>
<evidence type="ECO:0000256" key="1">
    <source>
        <dbReference type="ARBA" id="ARBA00004401"/>
    </source>
</evidence>
<keyword evidence="10" id="KW-0413">Isomerase</keyword>
<comment type="caution">
    <text evidence="10">The sequence shown here is derived from an EMBL/GenBank/DDBJ whole genome shotgun (WGS) entry which is preliminary data.</text>
</comment>
<evidence type="ECO:0000256" key="8">
    <source>
        <dbReference type="SAM" id="Phobius"/>
    </source>
</evidence>
<evidence type="ECO:0000313" key="10">
    <source>
        <dbReference type="EMBL" id="GHE86271.1"/>
    </source>
</evidence>
<evidence type="ECO:0000259" key="9">
    <source>
        <dbReference type="Pfam" id="PF13145"/>
    </source>
</evidence>
<evidence type="ECO:0000313" key="11">
    <source>
        <dbReference type="Proteomes" id="UP000609802"/>
    </source>
</evidence>
<evidence type="ECO:0000256" key="5">
    <source>
        <dbReference type="ARBA" id="ARBA00023136"/>
    </source>
</evidence>
<keyword evidence="5 8" id="KW-0472">Membrane</keyword>
<keyword evidence="6" id="KW-0143">Chaperone</keyword>
<dbReference type="GO" id="GO:0016853">
    <property type="term" value="F:isomerase activity"/>
    <property type="evidence" value="ECO:0007669"/>
    <property type="project" value="UniProtKB-KW"/>
</dbReference>
<dbReference type="InterPro" id="IPR027304">
    <property type="entry name" value="Trigger_fact/SurA_dom_sf"/>
</dbReference>
<keyword evidence="4 8" id="KW-1133">Transmembrane helix</keyword>
<dbReference type="RefSeq" id="WP_191284637.1">
    <property type="nucleotide sequence ID" value="NZ_BNCH01000001.1"/>
</dbReference>
<dbReference type="SUPFAM" id="SSF109998">
    <property type="entry name" value="Triger factor/SurA peptide-binding domain-like"/>
    <property type="match status" value="1"/>
</dbReference>
<reference evidence="11" key="1">
    <citation type="journal article" date="2019" name="Int. J. Syst. Evol. Microbiol.">
        <title>The Global Catalogue of Microorganisms (GCM) 10K type strain sequencing project: providing services to taxonomists for standard genome sequencing and annotation.</title>
        <authorList>
            <consortium name="The Broad Institute Genomics Platform"/>
            <consortium name="The Broad Institute Genome Sequencing Center for Infectious Disease"/>
            <person name="Wu L."/>
            <person name="Ma J."/>
        </authorList>
    </citation>
    <scope>NUCLEOTIDE SEQUENCE [LARGE SCALE GENOMIC DNA]</scope>
    <source>
        <strain evidence="11">KCTC 42443</strain>
    </source>
</reference>
<evidence type="ECO:0000256" key="2">
    <source>
        <dbReference type="ARBA" id="ARBA00022475"/>
    </source>
</evidence>
<dbReference type="Proteomes" id="UP000609802">
    <property type="component" value="Unassembled WGS sequence"/>
</dbReference>
<organism evidence="10 11">
    <name type="scientific">Aliiroseovarius zhejiangensis</name>
    <dbReference type="NCBI Taxonomy" id="1632025"/>
    <lineage>
        <taxon>Bacteria</taxon>
        <taxon>Pseudomonadati</taxon>
        <taxon>Pseudomonadota</taxon>
        <taxon>Alphaproteobacteria</taxon>
        <taxon>Rhodobacterales</taxon>
        <taxon>Paracoccaceae</taxon>
        <taxon>Aliiroseovarius</taxon>
    </lineage>
</organism>